<dbReference type="Pfam" id="PF20182">
    <property type="entry name" value="DUF6545"/>
    <property type="match status" value="1"/>
</dbReference>
<dbReference type="RefSeq" id="WP_191869288.1">
    <property type="nucleotide sequence ID" value="NZ_BMRU01000016.1"/>
</dbReference>
<protein>
    <recommendedName>
        <fullName evidence="2">DUF6545 domain-containing protein</fullName>
    </recommendedName>
</protein>
<keyword evidence="1" id="KW-1133">Transmembrane helix</keyword>
<gene>
    <name evidence="3" type="ORF">Scinn_17600</name>
</gene>
<feature type="transmembrane region" description="Helical" evidence="1">
    <location>
        <begin position="225"/>
        <end position="251"/>
    </location>
</feature>
<feature type="domain" description="DUF6545" evidence="2">
    <location>
        <begin position="248"/>
        <end position="375"/>
    </location>
</feature>
<feature type="transmembrane region" description="Helical" evidence="1">
    <location>
        <begin position="6"/>
        <end position="25"/>
    </location>
</feature>
<evidence type="ECO:0000313" key="4">
    <source>
        <dbReference type="Proteomes" id="UP000660554"/>
    </source>
</evidence>
<accession>A0ABQ3NHS9</accession>
<sequence>MSREIPLLLPGSLMVLALLIKAPKLRRNWDQPLNRTACALLVVGAPITFLASPPTIAAVNRRTGVVNFSAPLVFGLLTVFSGLCVVLVLRWRGGPPAAVRRATRLTTAVFGTATAAIVALFVIGDAPVERLRDLDTYYATTPWIREMIVVFLVAHTLGTSALTWLCAKWFARADRSLRPLRTGLALIVLAGLLDLAYLAAKWASVVARWAGRDWGVLSTDVAPPLASASALLLGAGFVVPLIGGSATWTAYSEYRRLRPLWKALRGFAAAQGRTVPLAWWSPVGIRLIHRESVIDDGILALAGWFDPRVHACAYEAARSRGMDEARAATVADAAVVAAACHVKDAAARGSGPGPAPVPEPHRLGHRPLTALAHEFRTSAVVAAARDATAAGPPDPGLEPVVA</sequence>
<feature type="transmembrane region" description="Helical" evidence="1">
    <location>
        <begin position="37"/>
        <end position="56"/>
    </location>
</feature>
<feature type="transmembrane region" description="Helical" evidence="1">
    <location>
        <begin position="68"/>
        <end position="90"/>
    </location>
</feature>
<evidence type="ECO:0000313" key="3">
    <source>
        <dbReference type="EMBL" id="GHI12297.1"/>
    </source>
</evidence>
<evidence type="ECO:0000259" key="2">
    <source>
        <dbReference type="Pfam" id="PF20182"/>
    </source>
</evidence>
<dbReference type="NCBIfam" id="NF042915">
    <property type="entry name" value="MAB_1171c_fam"/>
    <property type="match status" value="1"/>
</dbReference>
<reference evidence="4" key="1">
    <citation type="submission" date="2020-09" db="EMBL/GenBank/DDBJ databases">
        <title>Whole genome shotgun sequence of Streptomyces cinnamonensis NBRC 15873.</title>
        <authorList>
            <person name="Komaki H."/>
            <person name="Tamura T."/>
        </authorList>
    </citation>
    <scope>NUCLEOTIDE SEQUENCE [LARGE SCALE GENOMIC DNA]</scope>
    <source>
        <strain evidence="4">NBRC 15873</strain>
    </source>
</reference>
<keyword evidence="4" id="KW-1185">Reference proteome</keyword>
<evidence type="ECO:0000256" key="1">
    <source>
        <dbReference type="SAM" id="Phobius"/>
    </source>
</evidence>
<feature type="transmembrane region" description="Helical" evidence="1">
    <location>
        <begin position="143"/>
        <end position="171"/>
    </location>
</feature>
<dbReference type="InterPro" id="IPR046675">
    <property type="entry name" value="DUF6545"/>
</dbReference>
<keyword evidence="1" id="KW-0812">Transmembrane</keyword>
<feature type="transmembrane region" description="Helical" evidence="1">
    <location>
        <begin position="183"/>
        <end position="205"/>
    </location>
</feature>
<proteinExistence type="predicted"/>
<dbReference type="InterPro" id="IPR050039">
    <property type="entry name" value="MAB_1171c-like"/>
</dbReference>
<organism evidence="3 4">
    <name type="scientific">Streptomyces virginiae</name>
    <name type="common">Streptomyces cinnamonensis</name>
    <dbReference type="NCBI Taxonomy" id="1961"/>
    <lineage>
        <taxon>Bacteria</taxon>
        <taxon>Bacillati</taxon>
        <taxon>Actinomycetota</taxon>
        <taxon>Actinomycetes</taxon>
        <taxon>Kitasatosporales</taxon>
        <taxon>Streptomycetaceae</taxon>
        <taxon>Streptomyces</taxon>
    </lineage>
</organism>
<feature type="transmembrane region" description="Helical" evidence="1">
    <location>
        <begin position="102"/>
        <end position="123"/>
    </location>
</feature>
<dbReference type="Proteomes" id="UP000660554">
    <property type="component" value="Unassembled WGS sequence"/>
</dbReference>
<name>A0ABQ3NHS9_STRVG</name>
<keyword evidence="1" id="KW-0472">Membrane</keyword>
<dbReference type="EMBL" id="BNDV01000007">
    <property type="protein sequence ID" value="GHI12297.1"/>
    <property type="molecule type" value="Genomic_DNA"/>
</dbReference>
<comment type="caution">
    <text evidence="3">The sequence shown here is derived from an EMBL/GenBank/DDBJ whole genome shotgun (WGS) entry which is preliminary data.</text>
</comment>
<dbReference type="GeneID" id="86957920"/>